<keyword evidence="3" id="KW-1185">Reference proteome</keyword>
<dbReference type="RefSeq" id="WP_169017962.1">
    <property type="nucleotide sequence ID" value="NZ_JABBMT010000001.1"/>
</dbReference>
<evidence type="ECO:0000313" key="2">
    <source>
        <dbReference type="EMBL" id="NMM39420.1"/>
    </source>
</evidence>
<feature type="transmembrane region" description="Helical" evidence="1">
    <location>
        <begin position="24"/>
        <end position="47"/>
    </location>
</feature>
<protein>
    <submittedName>
        <fullName evidence="2">Terminase</fullName>
    </submittedName>
</protein>
<dbReference type="AlphaFoldDB" id="A0A7Y0DPT6"/>
<keyword evidence="1" id="KW-1133">Transmembrane helix</keyword>
<keyword evidence="1" id="KW-0812">Transmembrane</keyword>
<keyword evidence="1" id="KW-0472">Membrane</keyword>
<reference evidence="2" key="1">
    <citation type="submission" date="2020-04" db="EMBL/GenBank/DDBJ databases">
        <title>Genome Sequencing for Pseudoaltermonas arctica.</title>
        <authorList>
            <person name="Elkins N.S."/>
        </authorList>
    </citation>
    <scope>NUCLEOTIDE SEQUENCE [LARGE SCALE GENOMIC DNA]</scope>
    <source>
        <strain evidence="2">NEC-BIFX-2020_0012</strain>
    </source>
</reference>
<accession>A0A7Y0DPT6</accession>
<sequence>MRFSEIIKWQWEGYSKFHQSRKNLLIHIVFVPLFVIGFASFLLSLLWCDLSSALSSLFIMALSFGLQGMGHSKEIHPAEPFTSFKNAVIRIVLEQFYTFPKFVFTGRWYRAFQDPEL</sequence>
<evidence type="ECO:0000256" key="1">
    <source>
        <dbReference type="SAM" id="Phobius"/>
    </source>
</evidence>
<proteinExistence type="predicted"/>
<gene>
    <name evidence="2" type="ORF">HHO47_00810</name>
</gene>
<name>A0A7Y0DPT6_9GAMM</name>
<organism evidence="2 3">
    <name type="scientific">Pseudoalteromonas arctica</name>
    <dbReference type="NCBI Taxonomy" id="394751"/>
    <lineage>
        <taxon>Bacteria</taxon>
        <taxon>Pseudomonadati</taxon>
        <taxon>Pseudomonadota</taxon>
        <taxon>Gammaproteobacteria</taxon>
        <taxon>Alteromonadales</taxon>
        <taxon>Pseudoalteromonadaceae</taxon>
        <taxon>Pseudoalteromonas</taxon>
    </lineage>
</organism>
<evidence type="ECO:0000313" key="3">
    <source>
        <dbReference type="Proteomes" id="UP000570493"/>
    </source>
</evidence>
<dbReference type="EMBL" id="JABBMT010000001">
    <property type="protein sequence ID" value="NMM39420.1"/>
    <property type="molecule type" value="Genomic_DNA"/>
</dbReference>
<comment type="caution">
    <text evidence="2">The sequence shown here is derived from an EMBL/GenBank/DDBJ whole genome shotgun (WGS) entry which is preliminary data.</text>
</comment>
<dbReference type="Proteomes" id="UP000570493">
    <property type="component" value="Unassembled WGS sequence"/>
</dbReference>